<dbReference type="AlphaFoldDB" id="A0A317WD29"/>
<organism evidence="1 2">
    <name type="scientific">Aspergillus sclerotioniger CBS 115572</name>
    <dbReference type="NCBI Taxonomy" id="1450535"/>
    <lineage>
        <taxon>Eukaryota</taxon>
        <taxon>Fungi</taxon>
        <taxon>Dikarya</taxon>
        <taxon>Ascomycota</taxon>
        <taxon>Pezizomycotina</taxon>
        <taxon>Eurotiomycetes</taxon>
        <taxon>Eurotiomycetidae</taxon>
        <taxon>Eurotiales</taxon>
        <taxon>Aspergillaceae</taxon>
        <taxon>Aspergillus</taxon>
        <taxon>Aspergillus subgen. Circumdati</taxon>
    </lineage>
</organism>
<dbReference type="InterPro" id="IPR011009">
    <property type="entry name" value="Kinase-like_dom_sf"/>
</dbReference>
<keyword evidence="2" id="KW-1185">Reference proteome</keyword>
<reference evidence="1 2" key="1">
    <citation type="submission" date="2016-12" db="EMBL/GenBank/DDBJ databases">
        <title>The genomes of Aspergillus section Nigri reveals drivers in fungal speciation.</title>
        <authorList>
            <consortium name="DOE Joint Genome Institute"/>
            <person name="Vesth T.C."/>
            <person name="Nybo J."/>
            <person name="Theobald S."/>
            <person name="Brandl J."/>
            <person name="Frisvad J.C."/>
            <person name="Nielsen K.F."/>
            <person name="Lyhne E.K."/>
            <person name="Kogle M.E."/>
            <person name="Kuo A."/>
            <person name="Riley R."/>
            <person name="Clum A."/>
            <person name="Nolan M."/>
            <person name="Lipzen A."/>
            <person name="Salamov A."/>
            <person name="Henrissat B."/>
            <person name="Wiebenga A."/>
            <person name="De Vries R.P."/>
            <person name="Grigoriev I.V."/>
            <person name="Mortensen U.H."/>
            <person name="Andersen M.R."/>
            <person name="Baker S.E."/>
        </authorList>
    </citation>
    <scope>NUCLEOTIDE SEQUENCE [LARGE SCALE GENOMIC DNA]</scope>
    <source>
        <strain evidence="1 2">CBS 115572</strain>
    </source>
</reference>
<proteinExistence type="predicted"/>
<dbReference type="EMBL" id="MSFK01000018">
    <property type="protein sequence ID" value="PWY83661.1"/>
    <property type="molecule type" value="Genomic_DNA"/>
</dbReference>
<evidence type="ECO:0000313" key="2">
    <source>
        <dbReference type="Proteomes" id="UP000246702"/>
    </source>
</evidence>
<protein>
    <recommendedName>
        <fullName evidence="3">Protein kinase domain-containing protein</fullName>
    </recommendedName>
</protein>
<dbReference type="STRING" id="1450535.A0A317WD29"/>
<accession>A0A317WD29</accession>
<dbReference type="Proteomes" id="UP000246702">
    <property type="component" value="Unassembled WGS sequence"/>
</dbReference>
<name>A0A317WD29_9EURO</name>
<evidence type="ECO:0008006" key="3">
    <source>
        <dbReference type="Google" id="ProtNLM"/>
    </source>
</evidence>
<evidence type="ECO:0000313" key="1">
    <source>
        <dbReference type="EMBL" id="PWY83661.1"/>
    </source>
</evidence>
<gene>
    <name evidence="1" type="ORF">BO94DRAFT_519127</name>
</gene>
<sequence>MNDNPSWTNIFFSNNPPPDFINQLNNETNPQPSPFIPEDSNWKLGRKADKGRQPDPTQIQVLWLRSHGHRKYIAKVFPEYTPNQAKIQLQRFRFRNSQIPKLIPDALHEFDRFPREARAYTHIDRFCPDHERIYFPSHYGVITNLDKSRFSSGYRQERAIILEAIKPNVRSRRILAESPETHSTSFTHTLAKLPLSPFEYSYYLSLFHDRLHRLNALHKLGIIHGDIQDWHFRLPDDFHDTVLYDFSEAYTFTPKLPLRFREPIILSRFAEGERQGVELHLGKRAKDRDLRSYLIKSTSEQIIDNTI</sequence>
<dbReference type="SUPFAM" id="SSF56112">
    <property type="entry name" value="Protein kinase-like (PK-like)"/>
    <property type="match status" value="1"/>
</dbReference>
<dbReference type="RefSeq" id="XP_025466129.1">
    <property type="nucleotide sequence ID" value="XM_025610057.1"/>
</dbReference>
<dbReference type="OrthoDB" id="4138941at2759"/>
<dbReference type="GeneID" id="37112200"/>
<comment type="caution">
    <text evidence="1">The sequence shown here is derived from an EMBL/GenBank/DDBJ whole genome shotgun (WGS) entry which is preliminary data.</text>
</comment>